<dbReference type="AlphaFoldDB" id="A0AAP0PRR8"/>
<evidence type="ECO:0000313" key="2">
    <source>
        <dbReference type="EMBL" id="KAK9152229.1"/>
    </source>
</evidence>
<organism evidence="2 3">
    <name type="scientific">Stephania yunnanensis</name>
    <dbReference type="NCBI Taxonomy" id="152371"/>
    <lineage>
        <taxon>Eukaryota</taxon>
        <taxon>Viridiplantae</taxon>
        <taxon>Streptophyta</taxon>
        <taxon>Embryophyta</taxon>
        <taxon>Tracheophyta</taxon>
        <taxon>Spermatophyta</taxon>
        <taxon>Magnoliopsida</taxon>
        <taxon>Ranunculales</taxon>
        <taxon>Menispermaceae</taxon>
        <taxon>Menispermoideae</taxon>
        <taxon>Cissampelideae</taxon>
        <taxon>Stephania</taxon>
    </lineage>
</organism>
<comment type="similarity">
    <text evidence="1">Belongs to the UDP-glycosyltransferase family.</text>
</comment>
<name>A0AAP0PRR8_9MAGN</name>
<dbReference type="EMBL" id="JBBNAF010000004">
    <property type="protein sequence ID" value="KAK9152229.1"/>
    <property type="molecule type" value="Genomic_DNA"/>
</dbReference>
<dbReference type="PANTHER" id="PTHR48048:SF45">
    <property type="entry name" value="GLYCOSYLTRANSFERASE"/>
    <property type="match status" value="1"/>
</dbReference>
<keyword evidence="3" id="KW-1185">Reference proteome</keyword>
<comment type="caution">
    <text evidence="2">The sequence shown here is derived from an EMBL/GenBank/DDBJ whole genome shotgun (WGS) entry which is preliminary data.</text>
</comment>
<dbReference type="GO" id="GO:0035251">
    <property type="term" value="F:UDP-glucosyltransferase activity"/>
    <property type="evidence" value="ECO:0007669"/>
    <property type="project" value="InterPro"/>
</dbReference>
<sequence length="184" mass="20619">MGWRGAVTDSCGPYVGPVTVTTKAARITREGFQTDSRNGRRGEGWSAGGPRRFRCRATWLRGASCRTVVGTRAWRARGSGVPMLTWPLYAEQPLNAFQLVRELGVAIEMRRWEEEEEEVTSAEEVERSYRFVMEGHVAVKMREGGDEMRELSRKVVGVGGSSYVSMGRFIADLLLYYKTQTVSA</sequence>
<evidence type="ECO:0000256" key="1">
    <source>
        <dbReference type="ARBA" id="ARBA00009995"/>
    </source>
</evidence>
<evidence type="ECO:0000313" key="3">
    <source>
        <dbReference type="Proteomes" id="UP001420932"/>
    </source>
</evidence>
<dbReference type="SUPFAM" id="SSF53756">
    <property type="entry name" value="UDP-Glycosyltransferase/glycogen phosphorylase"/>
    <property type="match status" value="1"/>
</dbReference>
<dbReference type="Proteomes" id="UP001420932">
    <property type="component" value="Unassembled WGS sequence"/>
</dbReference>
<proteinExistence type="inferred from homology"/>
<dbReference type="Gene3D" id="3.40.50.2000">
    <property type="entry name" value="Glycogen Phosphorylase B"/>
    <property type="match status" value="2"/>
</dbReference>
<dbReference type="InterPro" id="IPR050481">
    <property type="entry name" value="UDP-glycosyltransf_plant"/>
</dbReference>
<accession>A0AAP0PRR8</accession>
<reference evidence="2 3" key="1">
    <citation type="submission" date="2024-01" db="EMBL/GenBank/DDBJ databases">
        <title>Genome assemblies of Stephania.</title>
        <authorList>
            <person name="Yang L."/>
        </authorList>
    </citation>
    <scope>NUCLEOTIDE SEQUENCE [LARGE SCALE GENOMIC DNA]</scope>
    <source>
        <strain evidence="2">YNDBR</strain>
        <tissue evidence="2">Leaf</tissue>
    </source>
</reference>
<dbReference type="PANTHER" id="PTHR48048">
    <property type="entry name" value="GLYCOSYLTRANSFERASE"/>
    <property type="match status" value="1"/>
</dbReference>
<gene>
    <name evidence="2" type="ORF">Syun_010538</name>
</gene>
<protein>
    <submittedName>
        <fullName evidence="2">Uncharacterized protein</fullName>
    </submittedName>
</protein>